<dbReference type="FunFam" id="3.40.50.10860:FF:000010">
    <property type="entry name" value="Leucine dehydrogenase"/>
    <property type="match status" value="1"/>
</dbReference>
<dbReference type="NCBIfam" id="NF035922">
    <property type="entry name" value="Trp_DH_ScyB"/>
    <property type="match status" value="1"/>
</dbReference>
<keyword evidence="12" id="KW-1185">Reference proteome</keyword>
<keyword evidence="8" id="KW-0547">Nucleotide-binding</keyword>
<dbReference type="InterPro" id="IPR006096">
    <property type="entry name" value="Glu/Leu/Phe/Val/Trp_DH_C"/>
</dbReference>
<dbReference type="EMBL" id="RSCL01000013">
    <property type="protein sequence ID" value="RUT03382.1"/>
    <property type="molecule type" value="Genomic_DNA"/>
</dbReference>
<evidence type="ECO:0000256" key="9">
    <source>
        <dbReference type="RuleBase" id="RU004417"/>
    </source>
</evidence>
<comment type="caution">
    <text evidence="11">The sequence shown here is derived from an EMBL/GenBank/DDBJ whole genome shotgun (WGS) entry which is preliminary data.</text>
</comment>
<dbReference type="SUPFAM" id="SSF53223">
    <property type="entry name" value="Aminoacid dehydrogenase-like, N-terminal domain"/>
    <property type="match status" value="1"/>
</dbReference>
<reference evidence="11" key="1">
    <citation type="submission" date="2018-12" db="EMBL/GenBank/DDBJ databases">
        <authorList>
            <person name="Will S."/>
            <person name="Neumann-Schaal M."/>
            <person name="Henke P."/>
        </authorList>
    </citation>
    <scope>NUCLEOTIDE SEQUENCE</scope>
    <source>
        <strain evidence="11">PCC 7102</strain>
    </source>
</reference>
<dbReference type="PANTHER" id="PTHR42722:SF1">
    <property type="entry name" value="VALINE DEHYDROGENASE"/>
    <property type="match status" value="1"/>
</dbReference>
<dbReference type="OrthoDB" id="9803297at2"/>
<reference evidence="11" key="2">
    <citation type="journal article" date="2019" name="Genome Biol. Evol.">
        <title>Day and night: Metabolic profiles and evolutionary relationships of six axenic non-marine cyanobacteria.</title>
        <authorList>
            <person name="Will S.E."/>
            <person name="Henke P."/>
            <person name="Boedeker C."/>
            <person name="Huang S."/>
            <person name="Brinkmann H."/>
            <person name="Rohde M."/>
            <person name="Jarek M."/>
            <person name="Friedl T."/>
            <person name="Seufert S."/>
            <person name="Schumacher M."/>
            <person name="Overmann J."/>
            <person name="Neumann-Schaal M."/>
            <person name="Petersen J."/>
        </authorList>
    </citation>
    <scope>NUCLEOTIDE SEQUENCE [LARGE SCALE GENOMIC DNA]</scope>
    <source>
        <strain evidence="11">PCC 7102</strain>
    </source>
</reference>
<dbReference type="CDD" id="cd01075">
    <property type="entry name" value="NAD_bind_Leu_Phe_Val_DH"/>
    <property type="match status" value="1"/>
</dbReference>
<dbReference type="InterPro" id="IPR016211">
    <property type="entry name" value="Glu/Phe/Leu/Val/Trp_DH_bac/arc"/>
</dbReference>
<feature type="domain" description="Glutamate/phenylalanine/leucine/valine/L-tryptophan dehydrogenase C-terminal" evidence="10">
    <location>
        <begin position="141"/>
        <end position="349"/>
    </location>
</feature>
<evidence type="ECO:0000259" key="10">
    <source>
        <dbReference type="SMART" id="SM00839"/>
    </source>
</evidence>
<dbReference type="GO" id="GO:0006520">
    <property type="term" value="P:amino acid metabolic process"/>
    <property type="evidence" value="ECO:0007669"/>
    <property type="project" value="InterPro"/>
</dbReference>
<dbReference type="InterPro" id="IPR046346">
    <property type="entry name" value="Aminoacid_DH-like_N_sf"/>
</dbReference>
<evidence type="ECO:0000313" key="12">
    <source>
        <dbReference type="Proteomes" id="UP000271624"/>
    </source>
</evidence>
<evidence type="ECO:0000256" key="2">
    <source>
        <dbReference type="ARBA" id="ARBA00023002"/>
    </source>
</evidence>
<dbReference type="Gene3D" id="3.40.50.10860">
    <property type="entry name" value="Leucine Dehydrogenase, chain A, domain 1"/>
    <property type="match status" value="1"/>
</dbReference>
<dbReference type="InterPro" id="IPR006097">
    <property type="entry name" value="Glu/Leu/Phe/Val/Trp_DH_dimer"/>
</dbReference>
<gene>
    <name evidence="11" type="primary">dhlE</name>
    <name evidence="11" type="ORF">DSM106972_050210</name>
</gene>
<dbReference type="AlphaFoldDB" id="A0A433VB99"/>
<evidence type="ECO:0000313" key="11">
    <source>
        <dbReference type="EMBL" id="RUT03382.1"/>
    </source>
</evidence>
<evidence type="ECO:0000256" key="3">
    <source>
        <dbReference type="ARBA" id="ARBA00023027"/>
    </source>
</evidence>
<dbReference type="Gene3D" id="3.40.50.720">
    <property type="entry name" value="NAD(P)-binding Rossmann-like Domain"/>
    <property type="match status" value="1"/>
</dbReference>
<dbReference type="PIRSF" id="PIRSF000188">
    <property type="entry name" value="Phe_leu_dh"/>
    <property type="match status" value="1"/>
</dbReference>
<name>A0A433VB99_9CYAN</name>
<dbReference type="Pfam" id="PF00208">
    <property type="entry name" value="ELFV_dehydrog"/>
    <property type="match status" value="2"/>
</dbReference>
<dbReference type="InterPro" id="IPR036291">
    <property type="entry name" value="NAD(P)-bd_dom_sf"/>
</dbReference>
<evidence type="ECO:0000256" key="5">
    <source>
        <dbReference type="ARBA" id="ARBA00066783"/>
    </source>
</evidence>
<organism evidence="11 12">
    <name type="scientific">Dulcicalothrix desertica PCC 7102</name>
    <dbReference type="NCBI Taxonomy" id="232991"/>
    <lineage>
        <taxon>Bacteria</taxon>
        <taxon>Bacillati</taxon>
        <taxon>Cyanobacteriota</taxon>
        <taxon>Cyanophyceae</taxon>
        <taxon>Nostocales</taxon>
        <taxon>Calotrichaceae</taxon>
        <taxon>Dulcicalothrix</taxon>
    </lineage>
</organism>
<comment type="similarity">
    <text evidence="1 9">Belongs to the Glu/Leu/Phe/Val dehydrogenases family.</text>
</comment>
<dbReference type="GO" id="GO:0000166">
    <property type="term" value="F:nucleotide binding"/>
    <property type="evidence" value="ECO:0007669"/>
    <property type="project" value="UniProtKB-KW"/>
</dbReference>
<dbReference type="Proteomes" id="UP000271624">
    <property type="component" value="Unassembled WGS sequence"/>
</dbReference>
<dbReference type="SUPFAM" id="SSF51735">
    <property type="entry name" value="NAD(P)-binding Rossmann-fold domains"/>
    <property type="match status" value="1"/>
</dbReference>
<dbReference type="SMART" id="SM00839">
    <property type="entry name" value="ELFV_dehydrog"/>
    <property type="match status" value="1"/>
</dbReference>
<dbReference type="Pfam" id="PF02812">
    <property type="entry name" value="ELFV_dehydrog_N"/>
    <property type="match status" value="1"/>
</dbReference>
<evidence type="ECO:0000256" key="7">
    <source>
        <dbReference type="PIRSR" id="PIRSR000188-1"/>
    </source>
</evidence>
<feature type="binding site" evidence="8">
    <location>
        <begin position="177"/>
        <end position="182"/>
    </location>
    <ligand>
        <name>NAD(+)</name>
        <dbReference type="ChEBI" id="CHEBI:57540"/>
    </ligand>
</feature>
<dbReference type="GO" id="GO:0050363">
    <property type="term" value="F:tryptophan dehydrogenase activity"/>
    <property type="evidence" value="ECO:0007669"/>
    <property type="project" value="UniProtKB-EC"/>
</dbReference>
<accession>A0A433VB99</accession>
<protein>
    <recommendedName>
        <fullName evidence="6">L-tryptophan dehydrogenase</fullName>
        <ecNumber evidence="5">1.4.1.19</ecNumber>
    </recommendedName>
</protein>
<proteinExistence type="inferred from homology"/>
<comment type="catalytic activity">
    <reaction evidence="4">
        <text>L-tryptophan + NAD(+) + H2O = indole-3-pyruvate + NH4(+) + NADH + H(+)</text>
        <dbReference type="Rhea" id="RHEA:13473"/>
        <dbReference type="ChEBI" id="CHEBI:15377"/>
        <dbReference type="ChEBI" id="CHEBI:15378"/>
        <dbReference type="ChEBI" id="CHEBI:17640"/>
        <dbReference type="ChEBI" id="CHEBI:28938"/>
        <dbReference type="ChEBI" id="CHEBI:57540"/>
        <dbReference type="ChEBI" id="CHEBI:57912"/>
        <dbReference type="ChEBI" id="CHEBI:57945"/>
        <dbReference type="EC" id="1.4.1.19"/>
    </reaction>
    <physiologicalReaction direction="left-to-right" evidence="4">
        <dbReference type="Rhea" id="RHEA:13474"/>
    </physiologicalReaction>
</comment>
<dbReference type="PANTHER" id="PTHR42722">
    <property type="entry name" value="LEUCINE DEHYDROGENASE"/>
    <property type="match status" value="1"/>
</dbReference>
<dbReference type="EC" id="1.4.1.19" evidence="5"/>
<keyword evidence="2 9" id="KW-0560">Oxidoreductase</keyword>
<evidence type="ECO:0000256" key="4">
    <source>
        <dbReference type="ARBA" id="ARBA00051829"/>
    </source>
</evidence>
<dbReference type="RefSeq" id="WP_127083360.1">
    <property type="nucleotide sequence ID" value="NZ_RSCL01000013.1"/>
</dbReference>
<dbReference type="InterPro" id="IPR006095">
    <property type="entry name" value="Glu/Leu/Phe/Val/Trp_DH"/>
</dbReference>
<evidence type="ECO:0000256" key="1">
    <source>
        <dbReference type="ARBA" id="ARBA00006382"/>
    </source>
</evidence>
<evidence type="ECO:0000256" key="8">
    <source>
        <dbReference type="PIRSR" id="PIRSR000188-2"/>
    </source>
</evidence>
<feature type="active site" description="Proton donor/acceptor" evidence="7">
    <location>
        <position position="81"/>
    </location>
</feature>
<dbReference type="PRINTS" id="PR00082">
    <property type="entry name" value="GLFDHDRGNASE"/>
</dbReference>
<sequence length="354" mass="38521">MVNLFENVSEMGHEQVLFCHGKDPDIKAIIAIHDTTLGPAMGATRLYPYPNEEAALNDALRLSRGMTYKAACANIPAGGGKAVIIAKPEQKTDELLRAYGQFIQKLNGRFITGQDINLTPADVRTISQETRFVVGVEEKSGGPAPVTAWGVFLGIKAAAQFQLKTVDLQGIKVAVQGLGNVGKNVCQHLYENGAKLYVTDISPEKAEEVRNLYGATVVEPDEIFSQDVDIFSPCAMGGILNSQTIPQLRASIIAGAANNQLGQEKLHGQMLTDKGITYCPDYVINAGGLINVYNEMIGYNEEKAFQQVNNIYDTLLEIFTRAHERGITTNDASKLIAEDRIMKARKSSYQPIAA</sequence>
<evidence type="ECO:0000256" key="6">
    <source>
        <dbReference type="ARBA" id="ARBA00068794"/>
    </source>
</evidence>
<keyword evidence="3 8" id="KW-0520">NAD</keyword>